<feature type="compositionally biased region" description="Low complexity" evidence="1">
    <location>
        <begin position="219"/>
        <end position="229"/>
    </location>
</feature>
<dbReference type="Proteomes" id="UP001218218">
    <property type="component" value="Unassembled WGS sequence"/>
</dbReference>
<name>A0AAD7AN01_9AGAR</name>
<accession>A0AAD7AN01</accession>
<sequence>MFTRSHACVVPEAVCVHGDVDVDHRRVRVVWIVLRVPPQVEWSFVVLEEVRNLECFDQDIEKRAVEDSGHLKLGCINFGYSDLRRRQLELYQSDGPPVPGEHSQRCRGVCAPVQTPHAASPCTKEFSSPLDLRFNPEWNHVMSRATVVFRNGNQRAVDGELGKGAGGGGSAVDRVDDRQRSSRQMESSGSCGGKRYGVPGSGSGSGLKTGGGGNGVSGSGSSSRYLAGSRCRRAGRPAAAG</sequence>
<evidence type="ECO:0000313" key="3">
    <source>
        <dbReference type="Proteomes" id="UP001218218"/>
    </source>
</evidence>
<evidence type="ECO:0000313" key="2">
    <source>
        <dbReference type="EMBL" id="KAJ7362798.1"/>
    </source>
</evidence>
<reference evidence="2" key="1">
    <citation type="submission" date="2023-03" db="EMBL/GenBank/DDBJ databases">
        <title>Massive genome expansion in bonnet fungi (Mycena s.s.) driven by repeated elements and novel gene families across ecological guilds.</title>
        <authorList>
            <consortium name="Lawrence Berkeley National Laboratory"/>
            <person name="Harder C.B."/>
            <person name="Miyauchi S."/>
            <person name="Viragh M."/>
            <person name="Kuo A."/>
            <person name="Thoen E."/>
            <person name="Andreopoulos B."/>
            <person name="Lu D."/>
            <person name="Skrede I."/>
            <person name="Drula E."/>
            <person name="Henrissat B."/>
            <person name="Morin E."/>
            <person name="Kohler A."/>
            <person name="Barry K."/>
            <person name="LaButti K."/>
            <person name="Morin E."/>
            <person name="Salamov A."/>
            <person name="Lipzen A."/>
            <person name="Mereny Z."/>
            <person name="Hegedus B."/>
            <person name="Baldrian P."/>
            <person name="Stursova M."/>
            <person name="Weitz H."/>
            <person name="Taylor A."/>
            <person name="Grigoriev I.V."/>
            <person name="Nagy L.G."/>
            <person name="Martin F."/>
            <person name="Kauserud H."/>
        </authorList>
    </citation>
    <scope>NUCLEOTIDE SEQUENCE</scope>
    <source>
        <strain evidence="2">CBHHK002</strain>
    </source>
</reference>
<feature type="region of interest" description="Disordered" evidence="1">
    <location>
        <begin position="159"/>
        <end position="241"/>
    </location>
</feature>
<evidence type="ECO:0000256" key="1">
    <source>
        <dbReference type="SAM" id="MobiDB-lite"/>
    </source>
</evidence>
<proteinExistence type="predicted"/>
<dbReference type="EMBL" id="JARIHO010000004">
    <property type="protein sequence ID" value="KAJ7362798.1"/>
    <property type="molecule type" value="Genomic_DNA"/>
</dbReference>
<organism evidence="2 3">
    <name type="scientific">Mycena albidolilacea</name>
    <dbReference type="NCBI Taxonomy" id="1033008"/>
    <lineage>
        <taxon>Eukaryota</taxon>
        <taxon>Fungi</taxon>
        <taxon>Dikarya</taxon>
        <taxon>Basidiomycota</taxon>
        <taxon>Agaricomycotina</taxon>
        <taxon>Agaricomycetes</taxon>
        <taxon>Agaricomycetidae</taxon>
        <taxon>Agaricales</taxon>
        <taxon>Marasmiineae</taxon>
        <taxon>Mycenaceae</taxon>
        <taxon>Mycena</taxon>
    </lineage>
</organism>
<dbReference type="AlphaFoldDB" id="A0AAD7AN01"/>
<keyword evidence="3" id="KW-1185">Reference proteome</keyword>
<gene>
    <name evidence="2" type="ORF">DFH08DRAFT_799820</name>
</gene>
<feature type="compositionally biased region" description="Gly residues" evidence="1">
    <location>
        <begin position="190"/>
        <end position="218"/>
    </location>
</feature>
<comment type="caution">
    <text evidence="2">The sequence shown here is derived from an EMBL/GenBank/DDBJ whole genome shotgun (WGS) entry which is preliminary data.</text>
</comment>
<protein>
    <submittedName>
        <fullName evidence="2">Uncharacterized protein</fullName>
    </submittedName>
</protein>